<dbReference type="EMBL" id="MT143315">
    <property type="protein sequence ID" value="QJA95448.1"/>
    <property type="molecule type" value="Genomic_DNA"/>
</dbReference>
<accession>A0A6M3LRP3</accession>
<reference evidence="1" key="1">
    <citation type="submission" date="2020-03" db="EMBL/GenBank/DDBJ databases">
        <title>The deep terrestrial virosphere.</title>
        <authorList>
            <person name="Holmfeldt K."/>
            <person name="Nilsson E."/>
            <person name="Simone D."/>
            <person name="Lopez-Fernandez M."/>
            <person name="Wu X."/>
            <person name="de Brujin I."/>
            <person name="Lundin D."/>
            <person name="Andersson A."/>
            <person name="Bertilsson S."/>
            <person name="Dopson M."/>
        </authorList>
    </citation>
    <scope>NUCLEOTIDE SEQUENCE</scope>
    <source>
        <strain evidence="1">MM415B05373</strain>
    </source>
</reference>
<proteinExistence type="predicted"/>
<evidence type="ECO:0000313" key="1">
    <source>
        <dbReference type="EMBL" id="QJA95448.1"/>
    </source>
</evidence>
<dbReference type="AlphaFoldDB" id="A0A6M3LRP3"/>
<gene>
    <name evidence="1" type="ORF">MM415B05373_0003</name>
</gene>
<name>A0A6M3LRP3_9ZZZZ</name>
<organism evidence="1">
    <name type="scientific">viral metagenome</name>
    <dbReference type="NCBI Taxonomy" id="1070528"/>
    <lineage>
        <taxon>unclassified sequences</taxon>
        <taxon>metagenomes</taxon>
        <taxon>organismal metagenomes</taxon>
    </lineage>
</organism>
<protein>
    <submittedName>
        <fullName evidence="1">Uncharacterized protein</fullName>
    </submittedName>
</protein>
<sequence>MNKLERTKTDPNTGSRVNLYSDMEVAQAEVIRARIISDIDALWIKANKNNPAWPRMESARAKVEGHNHVQYWLGMDWANGQDALRANY</sequence>